<dbReference type="AlphaFoldDB" id="A0A4R1BQT8"/>
<protein>
    <submittedName>
        <fullName evidence="2">Uncharacterized protein</fullName>
    </submittedName>
</protein>
<keyword evidence="1" id="KW-0472">Membrane</keyword>
<evidence type="ECO:0000256" key="1">
    <source>
        <dbReference type="SAM" id="Phobius"/>
    </source>
</evidence>
<keyword evidence="1" id="KW-0812">Transmembrane</keyword>
<reference evidence="2 3" key="1">
    <citation type="submission" date="2019-03" db="EMBL/GenBank/DDBJ databases">
        <title>Genome sequence of Thiobacillaceae bacterium LSR1, a sulfur-oxidizing bacterium isolated from freshwater sediment.</title>
        <authorList>
            <person name="Li S."/>
        </authorList>
    </citation>
    <scope>NUCLEOTIDE SEQUENCE [LARGE SCALE GENOMIC DNA]</scope>
    <source>
        <strain evidence="2 3">LSR1</strain>
    </source>
</reference>
<proteinExistence type="predicted"/>
<dbReference type="EMBL" id="SJZB01000007">
    <property type="protein sequence ID" value="TCJ19535.1"/>
    <property type="molecule type" value="Genomic_DNA"/>
</dbReference>
<gene>
    <name evidence="2" type="ORF">EZJ19_01470</name>
</gene>
<keyword evidence="1" id="KW-1133">Transmembrane helix</keyword>
<sequence>MTWKYAWRYRWKVFTETVTTANFWWTVLGILAALLVWFYLFYLAIKYLDTSLAMRTAFCSSDEERNRHILVIVLCTPLFLVGLIGVIGEWMAIMDNRRLGRKNKFKALAVFAVLLQVTAVIILYALKC</sequence>
<evidence type="ECO:0000313" key="2">
    <source>
        <dbReference type="EMBL" id="TCJ19535.1"/>
    </source>
</evidence>
<evidence type="ECO:0000313" key="3">
    <source>
        <dbReference type="Proteomes" id="UP000295443"/>
    </source>
</evidence>
<accession>A0A4R1BQT8</accession>
<keyword evidence="3" id="KW-1185">Reference proteome</keyword>
<dbReference type="RefSeq" id="WP_131444531.1">
    <property type="nucleotide sequence ID" value="NZ_SJZB01000007.1"/>
</dbReference>
<comment type="caution">
    <text evidence="2">The sequence shown here is derived from an EMBL/GenBank/DDBJ whole genome shotgun (WGS) entry which is preliminary data.</text>
</comment>
<dbReference type="Proteomes" id="UP000295443">
    <property type="component" value="Unassembled WGS sequence"/>
</dbReference>
<name>A0A4R1BQT8_9PROT</name>
<feature type="transmembrane region" description="Helical" evidence="1">
    <location>
        <begin position="105"/>
        <end position="126"/>
    </location>
</feature>
<organism evidence="2 3">
    <name type="scientific">Parasulfuritortus cantonensis</name>
    <dbReference type="NCBI Taxonomy" id="2528202"/>
    <lineage>
        <taxon>Bacteria</taxon>
        <taxon>Pseudomonadati</taxon>
        <taxon>Pseudomonadota</taxon>
        <taxon>Betaproteobacteria</taxon>
        <taxon>Nitrosomonadales</taxon>
        <taxon>Thiobacillaceae</taxon>
        <taxon>Parasulfuritortus</taxon>
    </lineage>
</organism>
<feature type="transmembrane region" description="Helical" evidence="1">
    <location>
        <begin position="23"/>
        <end position="48"/>
    </location>
</feature>
<feature type="transmembrane region" description="Helical" evidence="1">
    <location>
        <begin position="69"/>
        <end position="93"/>
    </location>
</feature>